<evidence type="ECO:0000313" key="2">
    <source>
        <dbReference type="Proteomes" id="UP000064844"/>
    </source>
</evidence>
<gene>
    <name evidence="1" type="ORF">IB211_00468</name>
</gene>
<organism evidence="1 2">
    <name type="scientific">Intestinimonas butyriciproducens</name>
    <dbReference type="NCBI Taxonomy" id="1297617"/>
    <lineage>
        <taxon>Bacteria</taxon>
        <taxon>Bacillati</taxon>
        <taxon>Bacillota</taxon>
        <taxon>Clostridia</taxon>
        <taxon>Eubacteriales</taxon>
        <taxon>Intestinimonas</taxon>
    </lineage>
</organism>
<reference evidence="2" key="2">
    <citation type="submission" date="2015-04" db="EMBL/GenBank/DDBJ databases">
        <title>A butyrogenic pathway from the amino acid lysine in a human gut commensal.</title>
        <authorList>
            <person name="de Vos W.M."/>
            <person name="Bui N.T.P."/>
            <person name="Plugge C.M."/>
            <person name="Ritari J."/>
        </authorList>
    </citation>
    <scope>NUCLEOTIDE SEQUENCE [LARGE SCALE GENOMIC DNA]</scope>
    <source>
        <strain evidence="2">AF211</strain>
    </source>
</reference>
<reference evidence="1 2" key="1">
    <citation type="journal article" date="2015" name="Nat. Commun.">
        <title>Production of butyrate from lysine and the Amadori product fructoselysine by a human gut commensal.</title>
        <authorList>
            <person name="Bui T.P."/>
            <person name="Ritari J."/>
            <person name="Boeren S."/>
            <person name="de Waard P."/>
            <person name="Plugge C.M."/>
            <person name="de Vos W.M."/>
        </authorList>
    </citation>
    <scope>NUCLEOTIDE SEQUENCE [LARGE SCALE GENOMIC DNA]</scope>
    <source>
        <strain evidence="1 2">AF211</strain>
    </source>
</reference>
<accession>A0A0S2W0T6</accession>
<dbReference type="AlphaFoldDB" id="A0A0S2W0T6"/>
<proteinExistence type="predicted"/>
<name>A0A0S2W0T6_9FIRM</name>
<dbReference type="Proteomes" id="UP000064844">
    <property type="component" value="Chromosome"/>
</dbReference>
<keyword evidence="2" id="KW-1185">Reference proteome</keyword>
<sequence>MDYGVEDIRESFKFLKCALELLNASNLSFFKKEAMLNVLRNESKLRLNFQANMCDTEVFEADGVKSFNRPISCFDKFSKPKSNVEDIDTWFEYECLSVSDMVVAIIHYYMVYGFKVIPCKHCGRVFATQSLKTVYCNRISPYKNDFSQKKSRPEPCKDTVKREIQFLRKKKDRLLDRIRNSSDVMRGYTEDVYDKLRQECSQYMDLVIKAPTPENFEKFNYYLECVAQKKEWKR</sequence>
<protein>
    <submittedName>
        <fullName evidence="1">Uncharacterized protein</fullName>
    </submittedName>
</protein>
<dbReference type="KEGG" id="ibu:IB211_00468"/>
<dbReference type="EMBL" id="CP011307">
    <property type="protein sequence ID" value="ALP92863.1"/>
    <property type="molecule type" value="Genomic_DNA"/>
</dbReference>
<evidence type="ECO:0000313" key="1">
    <source>
        <dbReference type="EMBL" id="ALP92863.1"/>
    </source>
</evidence>